<dbReference type="STRING" id="414048.SAMN04489864_108222"/>
<protein>
    <submittedName>
        <fullName evidence="1">Uncharacterized protein</fullName>
    </submittedName>
</protein>
<sequence length="51" mass="6024">MYLEKKNVTPQQAVKILEKNGIKTNEKEAKKILDFLYILAILVVREYLEED</sequence>
<gene>
    <name evidence="1" type="ORF">SAMN04489864_108222</name>
</gene>
<accession>A0A1I2Z0E9</accession>
<evidence type="ECO:0000313" key="2">
    <source>
        <dbReference type="Proteomes" id="UP000199666"/>
    </source>
</evidence>
<dbReference type="EMBL" id="FOPP01000008">
    <property type="protein sequence ID" value="SFH31323.1"/>
    <property type="molecule type" value="Genomic_DNA"/>
</dbReference>
<proteinExistence type="predicted"/>
<evidence type="ECO:0000313" key="1">
    <source>
        <dbReference type="EMBL" id="SFH31323.1"/>
    </source>
</evidence>
<dbReference type="AlphaFoldDB" id="A0A1I2Z0E9"/>
<reference evidence="1 2" key="1">
    <citation type="submission" date="2016-10" db="EMBL/GenBank/DDBJ databases">
        <authorList>
            <person name="de Groot N.N."/>
        </authorList>
    </citation>
    <scope>NUCLEOTIDE SEQUENCE [LARGE SCALE GENOMIC DNA]</scope>
    <source>
        <strain evidence="1 2">DSM 18684</strain>
    </source>
</reference>
<organism evidence="1 2">
    <name type="scientific">Pedobacter insulae</name>
    <dbReference type="NCBI Taxonomy" id="414048"/>
    <lineage>
        <taxon>Bacteria</taxon>
        <taxon>Pseudomonadati</taxon>
        <taxon>Bacteroidota</taxon>
        <taxon>Sphingobacteriia</taxon>
        <taxon>Sphingobacteriales</taxon>
        <taxon>Sphingobacteriaceae</taxon>
        <taxon>Pedobacter</taxon>
    </lineage>
</organism>
<dbReference type="Proteomes" id="UP000199666">
    <property type="component" value="Unassembled WGS sequence"/>
</dbReference>
<name>A0A1I2Z0E9_9SPHI</name>
<keyword evidence="2" id="KW-1185">Reference proteome</keyword>